<dbReference type="Gene3D" id="3.90.550.10">
    <property type="entry name" value="Spore Coat Polysaccharide Biosynthesis Protein SpsA, Chain A"/>
    <property type="match status" value="1"/>
</dbReference>
<sequence length="326" mass="38694">MNNLSRQQPKLIMTLLARDEEDIIKHNIEFHLAHGVDFIIATDNGSIDKTRDILDEYKKKGILHLIDEPGRNKFQAAWNNRMAKIAVEKYNADIIFHCDADEFWCPTKEDLKTEIWNSHYDVMSVKIINVLLENRNGEESFPEDAKYAVIKPLKTSNFEEDTKKQNMYFYRYGSKVIFTTGKGVFEVDQGNHSVVNFNKNIFQGRSKNVNIYHFPLRGKERFYHKVIESGKAVEKNTLLNKHQSFHIRRWFNAYKDGNLEGEYEKLIITNNKAEELIRKGMLEKLSFINLQQKKNEIKQKQDELYEIRNSLRWKISDYFYKIIRRK</sequence>
<dbReference type="Pfam" id="PF13704">
    <property type="entry name" value="Glyco_tranf_2_4"/>
    <property type="match status" value="1"/>
</dbReference>
<dbReference type="AlphaFoldDB" id="A0A0W8FTI7"/>
<dbReference type="EMBL" id="LNQE01000859">
    <property type="protein sequence ID" value="KUG24166.1"/>
    <property type="molecule type" value="Genomic_DNA"/>
</dbReference>
<dbReference type="InterPro" id="IPR029044">
    <property type="entry name" value="Nucleotide-diphossugar_trans"/>
</dbReference>
<comment type="caution">
    <text evidence="1">The sequence shown here is derived from an EMBL/GenBank/DDBJ whole genome shotgun (WGS) entry which is preliminary data.</text>
</comment>
<keyword evidence="1" id="KW-0808">Transferase</keyword>
<dbReference type="SUPFAM" id="SSF53448">
    <property type="entry name" value="Nucleotide-diphospho-sugar transferases"/>
    <property type="match status" value="1"/>
</dbReference>
<organism evidence="1">
    <name type="scientific">hydrocarbon metagenome</name>
    <dbReference type="NCBI Taxonomy" id="938273"/>
    <lineage>
        <taxon>unclassified sequences</taxon>
        <taxon>metagenomes</taxon>
        <taxon>ecological metagenomes</taxon>
    </lineage>
</organism>
<evidence type="ECO:0000313" key="1">
    <source>
        <dbReference type="EMBL" id="KUG24166.1"/>
    </source>
</evidence>
<protein>
    <submittedName>
        <fullName evidence="1">Putative glucosyl transferase</fullName>
    </submittedName>
</protein>
<gene>
    <name evidence="1" type="ORF">ASZ90_006057</name>
</gene>
<accession>A0A0W8FTI7</accession>
<proteinExistence type="predicted"/>
<name>A0A0W8FTI7_9ZZZZ</name>
<dbReference type="GO" id="GO:0016740">
    <property type="term" value="F:transferase activity"/>
    <property type="evidence" value="ECO:0007669"/>
    <property type="project" value="UniProtKB-KW"/>
</dbReference>
<reference evidence="1" key="1">
    <citation type="journal article" date="2015" name="Proc. Natl. Acad. Sci. U.S.A.">
        <title>Networks of energetic and metabolic interactions define dynamics in microbial communities.</title>
        <authorList>
            <person name="Embree M."/>
            <person name="Liu J.K."/>
            <person name="Al-Bassam M.M."/>
            <person name="Zengler K."/>
        </authorList>
    </citation>
    <scope>NUCLEOTIDE SEQUENCE</scope>
</reference>